<dbReference type="EMBL" id="JAFCIQ010000022">
    <property type="protein sequence ID" value="MBM2769869.1"/>
    <property type="molecule type" value="Genomic_DNA"/>
</dbReference>
<keyword evidence="4" id="KW-1185">Reference proteome</keyword>
<proteinExistence type="predicted"/>
<evidence type="ECO:0008006" key="5">
    <source>
        <dbReference type="Google" id="ProtNLM"/>
    </source>
</evidence>
<sequence length="216" mass="25044">MKERPILFNAPMVRAILEGRKTQTRRVMKPQPIEQSGWVGGAYWERKPARGMQPADQWCIRDMLQFCPHGQLGDRLWVRETTYDVERNGWVGPVYVESDEGAHASAWGWGESDDPDYIEPYELRRRPAIHMPRSMARITLEITGVRAERLQSISEADARAEGVMIEEHHMRGYCAGAYRPPSIRAFHYLWDGLNAARGHGWDANPWVWVIEFKRID</sequence>
<organism evidence="2 3">
    <name type="scientific">Burkholderia anthina</name>
    <dbReference type="NCBI Taxonomy" id="179879"/>
    <lineage>
        <taxon>Bacteria</taxon>
        <taxon>Pseudomonadati</taxon>
        <taxon>Pseudomonadota</taxon>
        <taxon>Betaproteobacteria</taxon>
        <taxon>Burkholderiales</taxon>
        <taxon>Burkholderiaceae</taxon>
        <taxon>Burkholderia</taxon>
        <taxon>Burkholderia cepacia complex</taxon>
    </lineage>
</organism>
<evidence type="ECO:0000313" key="4">
    <source>
        <dbReference type="Proteomes" id="UP000755577"/>
    </source>
</evidence>
<name>A0A6P2GDM6_9BURK</name>
<dbReference type="AlphaFoldDB" id="A0A6P2GDM6"/>
<protein>
    <recommendedName>
        <fullName evidence="5">Morphogenetic protein</fullName>
    </recommendedName>
</protein>
<gene>
    <name evidence="2" type="ORF">BAN20980_04566</name>
    <name evidence="1" type="ORF">JQK92_25985</name>
</gene>
<accession>A0A6P2GDM6</accession>
<dbReference type="GeneID" id="56502631"/>
<dbReference type="RefSeq" id="WP_174927481.1">
    <property type="nucleotide sequence ID" value="NZ_CABVLY010000019.1"/>
</dbReference>
<evidence type="ECO:0000313" key="2">
    <source>
        <dbReference type="EMBL" id="VVU51843.1"/>
    </source>
</evidence>
<reference evidence="1 4" key="2">
    <citation type="submission" date="2021-02" db="EMBL/GenBank/DDBJ databases">
        <title>Draft genome of the type strains Burkholderia anthina DSM16086.</title>
        <authorList>
            <person name="Hertel R."/>
            <person name="Meissner J."/>
            <person name="Poehlein A."/>
            <person name="Daniel R."/>
            <person name="Commichau F.M."/>
        </authorList>
    </citation>
    <scope>NUCLEOTIDE SEQUENCE [LARGE SCALE GENOMIC DNA]</scope>
    <source>
        <strain evidence="1 4">DSM 16086</strain>
    </source>
</reference>
<dbReference type="Proteomes" id="UP000494201">
    <property type="component" value="Unassembled WGS sequence"/>
</dbReference>
<reference evidence="2 3" key="1">
    <citation type="submission" date="2019-09" db="EMBL/GenBank/DDBJ databases">
        <authorList>
            <person name="Depoorter E."/>
        </authorList>
    </citation>
    <scope>NUCLEOTIDE SEQUENCE [LARGE SCALE GENOMIC DNA]</scope>
    <source>
        <strain evidence="2">LMG 20980</strain>
    </source>
</reference>
<evidence type="ECO:0000313" key="1">
    <source>
        <dbReference type="EMBL" id="MBM2769869.1"/>
    </source>
</evidence>
<evidence type="ECO:0000313" key="3">
    <source>
        <dbReference type="Proteomes" id="UP000494201"/>
    </source>
</evidence>
<dbReference type="Proteomes" id="UP000755577">
    <property type="component" value="Unassembled WGS sequence"/>
</dbReference>
<dbReference type="EMBL" id="CABVLY010000019">
    <property type="protein sequence ID" value="VVU51843.1"/>
    <property type="molecule type" value="Genomic_DNA"/>
</dbReference>